<feature type="coiled-coil region" evidence="1">
    <location>
        <begin position="466"/>
        <end position="493"/>
    </location>
</feature>
<gene>
    <name evidence="3" type="ORF">NKR19_g3713</name>
</gene>
<evidence type="ECO:0000313" key="4">
    <source>
        <dbReference type="Proteomes" id="UP001174691"/>
    </source>
</evidence>
<reference evidence="3" key="1">
    <citation type="submission" date="2022-07" db="EMBL/GenBank/DDBJ databases">
        <title>Fungi with potential for degradation of polypropylene.</title>
        <authorList>
            <person name="Gostincar C."/>
        </authorList>
    </citation>
    <scope>NUCLEOTIDE SEQUENCE</scope>
    <source>
        <strain evidence="3">EXF-13287</strain>
    </source>
</reference>
<feature type="coiled-coil region" evidence="1">
    <location>
        <begin position="331"/>
        <end position="358"/>
    </location>
</feature>
<dbReference type="EMBL" id="JANBVN010000043">
    <property type="protein sequence ID" value="KAJ9157993.1"/>
    <property type="molecule type" value="Genomic_DNA"/>
</dbReference>
<feature type="region of interest" description="Disordered" evidence="2">
    <location>
        <begin position="218"/>
        <end position="237"/>
    </location>
</feature>
<feature type="compositionally biased region" description="Low complexity" evidence="2">
    <location>
        <begin position="225"/>
        <end position="236"/>
    </location>
</feature>
<feature type="compositionally biased region" description="Low complexity" evidence="2">
    <location>
        <begin position="90"/>
        <end position="113"/>
    </location>
</feature>
<feature type="coiled-coil region" evidence="1">
    <location>
        <begin position="151"/>
        <end position="216"/>
    </location>
</feature>
<sequence length="774" mass="84852">MADNIDLPIALRRTRRSLGTDTTTDTAQHDTQKPPCRTPKPKPKKRVRFSDPGPLLSPSTTTSGLTPLIRRTTLLNTATTTHRRRRHSTPSHPRPSGSGLSSPSPSSSASSRFPETEGEQEVQVHITPLRQVLSGRVQRRIRRNGLSEEMNAIQSERRQRLRREREEVERLRAEVAARDAEIARLKGWSHDDETVVLDSDERVWELEREIEGLRRRLGGSGEVAGGSSSSSSSPVGMDWTLAARDPYAEGEYTCGDTMDLDVAGGDGDGDVGVEEFGESSLAELACSTPTRRGRGAMLATPPTTSPAAAASGRSSPPCGMATPRSHVGVQVEVPQEEKERMEEELASLQLELAKLTTSLEGYAAFAGRLKEKLGDITPGDVAGEETSSPHPEIEYRIETLLRTLSDRTTALLELTSTISSLGFPGSDADEILRNITTAFRTARLELEYLTPGEISLPLTSSGAAVLDLLLDRLRDLARKAKESDENIDEYHALELSLRQQLSARVDVTDALTKEVGELKRRIQERDGKIEEQSVGLDRLKGAVASYARDVGELEELVGKLEGEKTAAVEELEGRLAKQTKELEGKLAELEEKHAETLGRMRKNHKDELAGLNKNHGAALALRDARVSELRGEIERVNASLRAAHETVQKLRVENERTKGANERLVEENKGLAEGAEAERRRAKEVVDGMRSELERVVRMSEGLLATPRKKKAAGRRDSGLGNEDVEEEVALVETPTTASRRGSFLSGDLAKKGGRKRRRYDSGLGFLDEDEVGA</sequence>
<feature type="region of interest" description="Disordered" evidence="2">
    <location>
        <begin position="292"/>
        <end position="324"/>
    </location>
</feature>
<feature type="region of interest" description="Disordered" evidence="2">
    <location>
        <begin position="1"/>
        <end position="122"/>
    </location>
</feature>
<feature type="region of interest" description="Disordered" evidence="2">
    <location>
        <begin position="706"/>
        <end position="761"/>
    </location>
</feature>
<evidence type="ECO:0000256" key="2">
    <source>
        <dbReference type="SAM" id="MobiDB-lite"/>
    </source>
</evidence>
<evidence type="ECO:0000256" key="1">
    <source>
        <dbReference type="SAM" id="Coils"/>
    </source>
</evidence>
<comment type="caution">
    <text evidence="3">The sequence shown here is derived from an EMBL/GenBank/DDBJ whole genome shotgun (WGS) entry which is preliminary data.</text>
</comment>
<feature type="compositionally biased region" description="Low complexity" evidence="2">
    <location>
        <begin position="17"/>
        <end position="26"/>
    </location>
</feature>
<dbReference type="PANTHER" id="PTHR23159:SF60">
    <property type="entry name" value="SPINDLE ASSEMBLY ABNORMAL PROTEIN 4"/>
    <property type="match status" value="1"/>
</dbReference>
<feature type="compositionally biased region" description="Low complexity" evidence="2">
    <location>
        <begin position="50"/>
        <end position="80"/>
    </location>
</feature>
<feature type="compositionally biased region" description="Low complexity" evidence="2">
    <location>
        <begin position="299"/>
        <end position="317"/>
    </location>
</feature>
<feature type="coiled-coil region" evidence="1">
    <location>
        <begin position="536"/>
        <end position="692"/>
    </location>
</feature>
<keyword evidence="4" id="KW-1185">Reference proteome</keyword>
<proteinExistence type="predicted"/>
<evidence type="ECO:0000313" key="3">
    <source>
        <dbReference type="EMBL" id="KAJ9157993.1"/>
    </source>
</evidence>
<keyword evidence="1" id="KW-0175">Coiled coil</keyword>
<accession>A0AA38RWF8</accession>
<dbReference type="Proteomes" id="UP001174691">
    <property type="component" value="Unassembled WGS sequence"/>
</dbReference>
<dbReference type="PANTHER" id="PTHR23159">
    <property type="entry name" value="CENTROSOMAL PROTEIN 2"/>
    <property type="match status" value="1"/>
</dbReference>
<organism evidence="3 4">
    <name type="scientific">Coniochaeta hoffmannii</name>
    <dbReference type="NCBI Taxonomy" id="91930"/>
    <lineage>
        <taxon>Eukaryota</taxon>
        <taxon>Fungi</taxon>
        <taxon>Dikarya</taxon>
        <taxon>Ascomycota</taxon>
        <taxon>Pezizomycotina</taxon>
        <taxon>Sordariomycetes</taxon>
        <taxon>Sordariomycetidae</taxon>
        <taxon>Coniochaetales</taxon>
        <taxon>Coniochaetaceae</taxon>
        <taxon>Coniochaeta</taxon>
    </lineage>
</organism>
<dbReference type="AlphaFoldDB" id="A0AA38RWF8"/>
<name>A0AA38RWF8_9PEZI</name>
<protein>
    <submittedName>
        <fullName evidence="3">Myosin heavy chain, skeletal muscle, adult</fullName>
    </submittedName>
</protein>